<reference evidence="1 2" key="1">
    <citation type="submission" date="2019-09" db="EMBL/GenBank/DDBJ databases">
        <title>A chromosome-level genome assembly of the Chinese tupelo Nyssa sinensis.</title>
        <authorList>
            <person name="Yang X."/>
            <person name="Kang M."/>
            <person name="Yang Y."/>
            <person name="Xiong H."/>
            <person name="Wang M."/>
            <person name="Zhang Z."/>
            <person name="Wang Z."/>
            <person name="Wu H."/>
            <person name="Ma T."/>
            <person name="Liu J."/>
            <person name="Xi Z."/>
        </authorList>
    </citation>
    <scope>NUCLEOTIDE SEQUENCE [LARGE SCALE GENOMIC DNA]</scope>
    <source>
        <strain evidence="1">J267</strain>
        <tissue evidence="1">Leaf</tissue>
    </source>
</reference>
<dbReference type="PANTHER" id="PTHR43431:SF1">
    <property type="entry name" value="OS08G0476300 PROTEIN"/>
    <property type="match status" value="1"/>
</dbReference>
<accession>A0A5J5C270</accession>
<proteinExistence type="predicted"/>
<evidence type="ECO:0000313" key="1">
    <source>
        <dbReference type="EMBL" id="KAA8547997.1"/>
    </source>
</evidence>
<name>A0A5J5C270_9ASTE</name>
<protein>
    <submittedName>
        <fullName evidence="1">Uncharacterized protein</fullName>
    </submittedName>
</protein>
<organism evidence="1 2">
    <name type="scientific">Nyssa sinensis</name>
    <dbReference type="NCBI Taxonomy" id="561372"/>
    <lineage>
        <taxon>Eukaryota</taxon>
        <taxon>Viridiplantae</taxon>
        <taxon>Streptophyta</taxon>
        <taxon>Embryophyta</taxon>
        <taxon>Tracheophyta</taxon>
        <taxon>Spermatophyta</taxon>
        <taxon>Magnoliopsida</taxon>
        <taxon>eudicotyledons</taxon>
        <taxon>Gunneridae</taxon>
        <taxon>Pentapetalae</taxon>
        <taxon>asterids</taxon>
        <taxon>Cornales</taxon>
        <taxon>Nyssaceae</taxon>
        <taxon>Nyssa</taxon>
    </lineage>
</organism>
<evidence type="ECO:0000313" key="2">
    <source>
        <dbReference type="Proteomes" id="UP000325577"/>
    </source>
</evidence>
<sequence length="216" mass="24252">MSPSPPSRNPWPVSSIGAFHCARQFAGGRYFWARWIEEEGQFSSWAAVTYDIRTGYGKFALRALSQCQAKEFQPLGMHVAHVVMDGIVGAHRKPSTLQQLRSSVGEQQQSCGDVNRSSSLQPKIHLSSIGATIADQCFCISCWGAYIDESDPWIDHHGNWKTKLALRYGNWKEKTKDLRSSKGHRGHICKRKVLHLVMGSGRDDKVFILVNPQGRI</sequence>
<dbReference type="EMBL" id="CM018032">
    <property type="protein sequence ID" value="KAA8547997.1"/>
    <property type="molecule type" value="Genomic_DNA"/>
</dbReference>
<dbReference type="AlphaFoldDB" id="A0A5J5C270"/>
<dbReference type="OrthoDB" id="5399006at2759"/>
<gene>
    <name evidence="1" type="ORF">F0562_004426</name>
</gene>
<dbReference type="PANTHER" id="PTHR43431">
    <property type="entry name" value="OXIDOREDUCTASE, SHORT CHAIN DEHYDROGENASE/REDUCTASE FAMILY (AFU_ORTHOLOGUE AFUA_5G14000)"/>
    <property type="match status" value="1"/>
</dbReference>
<dbReference type="Proteomes" id="UP000325577">
    <property type="component" value="Linkage Group LG1"/>
</dbReference>
<keyword evidence="2" id="KW-1185">Reference proteome</keyword>